<accession>A0A098BXY0</accession>
<dbReference type="InterPro" id="IPR045864">
    <property type="entry name" value="aa-tRNA-synth_II/BPL/LPL"/>
</dbReference>
<evidence type="ECO:0000256" key="12">
    <source>
        <dbReference type="ARBA" id="ARBA00022917"/>
    </source>
</evidence>
<name>A0A098BXY0_9BACT</name>
<comment type="subunit">
    <text evidence="3 15">Tetramer of two alpha and two beta subunits.</text>
</comment>
<evidence type="ECO:0000256" key="2">
    <source>
        <dbReference type="ARBA" id="ARBA00008653"/>
    </source>
</evidence>
<dbReference type="SUPFAM" id="SSF46955">
    <property type="entry name" value="Putative DNA-binding domain"/>
    <property type="match status" value="1"/>
</dbReference>
<evidence type="ECO:0000313" key="20">
    <source>
        <dbReference type="EMBL" id="CEA15021.1"/>
    </source>
</evidence>
<comment type="catalytic activity">
    <reaction evidence="14 15">
        <text>tRNA(Phe) + L-phenylalanine + ATP = L-phenylalanyl-tRNA(Phe) + AMP + diphosphate + H(+)</text>
        <dbReference type="Rhea" id="RHEA:19413"/>
        <dbReference type="Rhea" id="RHEA-COMP:9668"/>
        <dbReference type="Rhea" id="RHEA-COMP:9699"/>
        <dbReference type="ChEBI" id="CHEBI:15378"/>
        <dbReference type="ChEBI" id="CHEBI:30616"/>
        <dbReference type="ChEBI" id="CHEBI:33019"/>
        <dbReference type="ChEBI" id="CHEBI:58095"/>
        <dbReference type="ChEBI" id="CHEBI:78442"/>
        <dbReference type="ChEBI" id="CHEBI:78531"/>
        <dbReference type="ChEBI" id="CHEBI:456215"/>
        <dbReference type="EC" id="6.1.1.20"/>
    </reaction>
</comment>
<keyword evidence="7 15" id="KW-0479">Metal-binding</keyword>
<keyword evidence="6 15" id="KW-0436">Ligase</keyword>
<keyword evidence="4 15" id="KW-0963">Cytoplasm</keyword>
<dbReference type="SMART" id="SM00874">
    <property type="entry name" value="B5"/>
    <property type="match status" value="1"/>
</dbReference>
<dbReference type="InterPro" id="IPR004532">
    <property type="entry name" value="Phe-tRNA-ligase_IIc_bsu_bact"/>
</dbReference>
<evidence type="ECO:0000259" key="19">
    <source>
        <dbReference type="PROSITE" id="PS51483"/>
    </source>
</evidence>
<dbReference type="Gene3D" id="3.30.70.380">
    <property type="entry name" value="Ferrodoxin-fold anticodon-binding domain"/>
    <property type="match status" value="1"/>
</dbReference>
<dbReference type="InterPro" id="IPR036690">
    <property type="entry name" value="Fdx_antiC-bd_sf"/>
</dbReference>
<dbReference type="Pfam" id="PF01588">
    <property type="entry name" value="tRNA_bind"/>
    <property type="match status" value="1"/>
</dbReference>
<keyword evidence="9 15" id="KW-0067">ATP-binding</keyword>
<evidence type="ECO:0000256" key="8">
    <source>
        <dbReference type="ARBA" id="ARBA00022741"/>
    </source>
</evidence>
<dbReference type="CDD" id="cd00769">
    <property type="entry name" value="PheRS_beta_core"/>
    <property type="match status" value="1"/>
</dbReference>
<dbReference type="SUPFAM" id="SSF56037">
    <property type="entry name" value="PheT/TilS domain"/>
    <property type="match status" value="1"/>
</dbReference>
<feature type="domain" description="FDX-ACB" evidence="18">
    <location>
        <begin position="727"/>
        <end position="820"/>
    </location>
</feature>
<dbReference type="InterPro" id="IPR033714">
    <property type="entry name" value="tRNA_bind_bactPheRS"/>
</dbReference>
<dbReference type="InterPro" id="IPR020825">
    <property type="entry name" value="Phe-tRNA_synthase-like_B3/B4"/>
</dbReference>
<dbReference type="SMART" id="SM00873">
    <property type="entry name" value="B3_4"/>
    <property type="match status" value="1"/>
</dbReference>
<evidence type="ECO:0000256" key="3">
    <source>
        <dbReference type="ARBA" id="ARBA00011209"/>
    </source>
</evidence>
<dbReference type="PANTHER" id="PTHR10947">
    <property type="entry name" value="PHENYLALANYL-TRNA SYNTHETASE BETA CHAIN AND LEUCINE-RICH REPEAT-CONTAINING PROTEIN 47"/>
    <property type="match status" value="1"/>
</dbReference>
<dbReference type="NCBIfam" id="NF045760">
    <property type="entry name" value="YtpR"/>
    <property type="match status" value="1"/>
</dbReference>
<evidence type="ECO:0000256" key="13">
    <source>
        <dbReference type="ARBA" id="ARBA00023146"/>
    </source>
</evidence>
<dbReference type="Gene3D" id="3.50.40.10">
    <property type="entry name" value="Phenylalanyl-trna Synthetase, Chain B, domain 3"/>
    <property type="match status" value="1"/>
</dbReference>
<dbReference type="Pfam" id="PF17759">
    <property type="entry name" value="tRNA_synthFbeta"/>
    <property type="match status" value="1"/>
</dbReference>
<dbReference type="InterPro" id="IPR045060">
    <property type="entry name" value="Phe-tRNA-ligase_IIc_bsu"/>
</dbReference>
<dbReference type="GO" id="GO:0009328">
    <property type="term" value="C:phenylalanine-tRNA ligase complex"/>
    <property type="evidence" value="ECO:0007669"/>
    <property type="project" value="TreeGrafter"/>
</dbReference>
<evidence type="ECO:0000256" key="5">
    <source>
        <dbReference type="ARBA" id="ARBA00022555"/>
    </source>
</evidence>
<dbReference type="Pfam" id="PF03484">
    <property type="entry name" value="B5"/>
    <property type="match status" value="1"/>
</dbReference>
<evidence type="ECO:0000256" key="10">
    <source>
        <dbReference type="ARBA" id="ARBA00022842"/>
    </source>
</evidence>
<feature type="domain" description="B5" evidence="19">
    <location>
        <begin position="414"/>
        <end position="490"/>
    </location>
</feature>
<keyword evidence="21" id="KW-1185">Reference proteome</keyword>
<dbReference type="CDD" id="cd02796">
    <property type="entry name" value="tRNA_bind_bactPheRS"/>
    <property type="match status" value="1"/>
</dbReference>
<dbReference type="InterPro" id="IPR041616">
    <property type="entry name" value="PheRS_beta_core"/>
</dbReference>
<dbReference type="SUPFAM" id="SSF54991">
    <property type="entry name" value="Anticodon-binding domain of PheRS"/>
    <property type="match status" value="1"/>
</dbReference>
<keyword evidence="8 15" id="KW-0547">Nucleotide-binding</keyword>
<dbReference type="PROSITE" id="PS51447">
    <property type="entry name" value="FDX_ACB"/>
    <property type="match status" value="1"/>
</dbReference>
<dbReference type="InterPro" id="IPR005121">
    <property type="entry name" value="Fdx_antiC-bd"/>
</dbReference>
<dbReference type="EC" id="6.1.1.20" evidence="15"/>
<dbReference type="Proteomes" id="UP000032417">
    <property type="component" value="Chromosome 1"/>
</dbReference>
<evidence type="ECO:0000256" key="9">
    <source>
        <dbReference type="ARBA" id="ARBA00022840"/>
    </source>
</evidence>
<evidence type="ECO:0000256" key="11">
    <source>
        <dbReference type="ARBA" id="ARBA00022884"/>
    </source>
</evidence>
<evidence type="ECO:0000256" key="1">
    <source>
        <dbReference type="ARBA" id="ARBA00004496"/>
    </source>
</evidence>
<feature type="domain" description="TRNA-binding" evidence="17">
    <location>
        <begin position="42"/>
        <end position="155"/>
    </location>
</feature>
<dbReference type="FunFam" id="2.40.50.140:FF:000045">
    <property type="entry name" value="Phenylalanine--tRNA ligase beta subunit"/>
    <property type="match status" value="1"/>
</dbReference>
<dbReference type="HOGENOM" id="CLU_016891_0_0_10"/>
<dbReference type="GO" id="GO:0000287">
    <property type="term" value="F:magnesium ion binding"/>
    <property type="evidence" value="ECO:0007669"/>
    <property type="project" value="UniProtKB-UniRule"/>
</dbReference>
<dbReference type="GO" id="GO:0004826">
    <property type="term" value="F:phenylalanine-tRNA ligase activity"/>
    <property type="evidence" value="ECO:0007669"/>
    <property type="project" value="UniProtKB-UniRule"/>
</dbReference>
<sequence>MNISYNWLKEYLKFDLTPQQTSEVLTQIGLETESVEEVQTIKGGLKGLVIGEVLTCKDHPNSDHLHLTTVNIGDGNEPLNIVCGAPNVTAGQKVVVATVGTTLYSGEEEFKIKRSKIRGEESLGMICSEAEIGLSNNHDGIIVLPEDAVVGTPAAQYYNVQSDWVFSVDITPNRVDAASHYGIARDLAAYLKQQGKSFSLTKPSVDDFAIDKKDGGIEVIVENREACPRYSGLTIRGVTVKESPDWLKNKLLLIGLRPINNIVDITNFILYETGHPMHAFDAAYIKGDEVVIRTLPEKTKFTTLDDQERELSDKDLMICNSEEGMCIAGVFGGKDSGVTENTKDIFLESAYFHPTWVRKTARRHGLNTDSSFRFERGADPNNTVYALKRAALLVKEIAGGEIAGEIRDIYPVEIERPKVVLSYDKTNKLIGKEIPKDDIKSILKSLDIEIEAESESELTLRIPTYRVDVTRDVDVIEDILRIYGYNNVEVSHSLKANLSYKTATDRKQNLQTLISEQLTANGFDEIMNNSLTKKSYYEIQETYPLKNCVTLVNPLSNDLSVMRQTLLFGGLESIVYNRNRKHSDLCFYEFGNCYFYDADKKKDNDILAEYSESTYAGLWITGKRTHKNWAAPEEQSSVFELKAHIENIMIRIGIGKDRIIYEPLQNDLFSTAMSIGTNNRKLGYFGVVSKAIRKSFDIESEVFFAELNWDLLMKDSEKHKVQFFEISRFPEVSRDLALLIDKSVTFAQIEQVALKSERKLLKNVVLFDVYEGKNLPEGKKSYAVNFIIQDEEKTLTDKQIDKVMSKIQQNLQNELGAQLR</sequence>
<evidence type="ECO:0000259" key="17">
    <source>
        <dbReference type="PROSITE" id="PS50886"/>
    </source>
</evidence>
<dbReference type="InterPro" id="IPR002547">
    <property type="entry name" value="tRNA-bd_dom"/>
</dbReference>
<protein>
    <recommendedName>
        <fullName evidence="15">Phenylalanine--tRNA ligase beta subunit</fullName>
        <ecNumber evidence="15">6.1.1.20</ecNumber>
    </recommendedName>
    <alternativeName>
        <fullName evidence="15">Phenylalanyl-tRNA synthetase beta subunit</fullName>
        <shortName evidence="15">PheRS</shortName>
    </alternativeName>
</protein>
<dbReference type="GO" id="GO:0000049">
    <property type="term" value="F:tRNA binding"/>
    <property type="evidence" value="ECO:0007669"/>
    <property type="project" value="UniProtKB-UniRule"/>
</dbReference>
<organism evidence="20 21">
    <name type="scientific">Fermentimonas caenicola</name>
    <dbReference type="NCBI Taxonomy" id="1562970"/>
    <lineage>
        <taxon>Bacteria</taxon>
        <taxon>Pseudomonadati</taxon>
        <taxon>Bacteroidota</taxon>
        <taxon>Bacteroidia</taxon>
        <taxon>Bacteroidales</taxon>
        <taxon>Dysgonomonadaceae</taxon>
        <taxon>Fermentimonas</taxon>
    </lineage>
</organism>
<feature type="binding site" evidence="15">
    <location>
        <position position="468"/>
    </location>
    <ligand>
        <name>Mg(2+)</name>
        <dbReference type="ChEBI" id="CHEBI:18420"/>
        <note>shared with alpha subunit</note>
    </ligand>
</feature>
<dbReference type="SMART" id="SM00896">
    <property type="entry name" value="FDX-ACB"/>
    <property type="match status" value="1"/>
</dbReference>
<dbReference type="SUPFAM" id="SSF55681">
    <property type="entry name" value="Class II aaRS and biotin synthetases"/>
    <property type="match status" value="1"/>
</dbReference>
<comment type="similarity">
    <text evidence="2 15">Belongs to the phenylalanyl-tRNA synthetase beta subunit family. Type 1 subfamily.</text>
</comment>
<dbReference type="HAMAP" id="MF_00283">
    <property type="entry name" value="Phe_tRNA_synth_beta1"/>
    <property type="match status" value="1"/>
</dbReference>
<feature type="binding site" evidence="15">
    <location>
        <position position="477"/>
    </location>
    <ligand>
        <name>Mg(2+)</name>
        <dbReference type="ChEBI" id="CHEBI:18420"/>
        <note>shared with alpha subunit</note>
    </ligand>
</feature>
<dbReference type="KEGG" id="pbt:ING2E5B_0251"/>
<evidence type="ECO:0000259" key="18">
    <source>
        <dbReference type="PROSITE" id="PS51447"/>
    </source>
</evidence>
<dbReference type="InterPro" id="IPR005147">
    <property type="entry name" value="tRNA_synthase_B5-dom"/>
</dbReference>
<keyword evidence="5 16" id="KW-0820">tRNA-binding</keyword>
<dbReference type="AlphaFoldDB" id="A0A098BXY0"/>
<dbReference type="Pfam" id="PF03483">
    <property type="entry name" value="B3_4"/>
    <property type="match status" value="1"/>
</dbReference>
<keyword evidence="11 16" id="KW-0694">RNA-binding</keyword>
<dbReference type="Gene3D" id="2.40.50.140">
    <property type="entry name" value="Nucleic acid-binding proteins"/>
    <property type="match status" value="1"/>
</dbReference>
<dbReference type="InterPro" id="IPR009061">
    <property type="entry name" value="DNA-bd_dom_put_sf"/>
</dbReference>
<dbReference type="Gene3D" id="3.30.56.10">
    <property type="match status" value="2"/>
</dbReference>
<evidence type="ECO:0000256" key="7">
    <source>
        <dbReference type="ARBA" id="ARBA00022723"/>
    </source>
</evidence>
<dbReference type="Gene3D" id="3.30.930.10">
    <property type="entry name" value="Bira Bifunctional Protein, Domain 2"/>
    <property type="match status" value="1"/>
</dbReference>
<dbReference type="SUPFAM" id="SSF50249">
    <property type="entry name" value="Nucleic acid-binding proteins"/>
    <property type="match status" value="1"/>
</dbReference>
<keyword evidence="13 15" id="KW-0030">Aminoacyl-tRNA synthetase</keyword>
<dbReference type="InterPro" id="IPR005146">
    <property type="entry name" value="B3/B4_tRNA-bd"/>
</dbReference>
<evidence type="ECO:0000256" key="4">
    <source>
        <dbReference type="ARBA" id="ARBA00022490"/>
    </source>
</evidence>
<proteinExistence type="inferred from homology"/>
<dbReference type="GO" id="GO:0005524">
    <property type="term" value="F:ATP binding"/>
    <property type="evidence" value="ECO:0007669"/>
    <property type="project" value="UniProtKB-UniRule"/>
</dbReference>
<reference evidence="20 21" key="1">
    <citation type="submission" date="2014-08" db="EMBL/GenBank/DDBJ databases">
        <authorList>
            <person name="Wibberg D."/>
        </authorList>
    </citation>
    <scope>NUCLEOTIDE SEQUENCE [LARGE SCALE GENOMIC DNA]</scope>
    <source>
        <strain evidence="21">ING2-E5B</strain>
    </source>
</reference>
<dbReference type="FunFam" id="3.50.40.10:FF:000001">
    <property type="entry name" value="Phenylalanine--tRNA ligase beta subunit"/>
    <property type="match status" value="1"/>
</dbReference>
<dbReference type="EMBL" id="LN515532">
    <property type="protein sequence ID" value="CEA15021.1"/>
    <property type="molecule type" value="Genomic_DNA"/>
</dbReference>
<comment type="cofactor">
    <cofactor evidence="15">
        <name>Mg(2+)</name>
        <dbReference type="ChEBI" id="CHEBI:18420"/>
    </cofactor>
    <text evidence="15">Binds 2 magnesium ions per tetramer.</text>
</comment>
<keyword evidence="12 15" id="KW-0648">Protein biosynthesis</keyword>
<keyword evidence="10 15" id="KW-0460">Magnesium</keyword>
<evidence type="ECO:0000256" key="6">
    <source>
        <dbReference type="ARBA" id="ARBA00022598"/>
    </source>
</evidence>
<evidence type="ECO:0000313" key="21">
    <source>
        <dbReference type="Proteomes" id="UP000032417"/>
    </source>
</evidence>
<dbReference type="PANTHER" id="PTHR10947:SF0">
    <property type="entry name" value="PHENYLALANINE--TRNA LIGASE BETA SUBUNIT"/>
    <property type="match status" value="1"/>
</dbReference>
<evidence type="ECO:0000256" key="15">
    <source>
        <dbReference type="HAMAP-Rule" id="MF_00283"/>
    </source>
</evidence>
<feature type="binding site" evidence="15">
    <location>
        <position position="474"/>
    </location>
    <ligand>
        <name>Mg(2+)</name>
        <dbReference type="ChEBI" id="CHEBI:18420"/>
        <note>shared with alpha subunit</note>
    </ligand>
</feature>
<dbReference type="PATRIC" id="fig|1562970.3.peg.248"/>
<dbReference type="InterPro" id="IPR012340">
    <property type="entry name" value="NA-bd_OB-fold"/>
</dbReference>
<dbReference type="NCBIfam" id="TIGR00472">
    <property type="entry name" value="pheT_bact"/>
    <property type="match status" value="1"/>
</dbReference>
<dbReference type="PROSITE" id="PS51483">
    <property type="entry name" value="B5"/>
    <property type="match status" value="1"/>
</dbReference>
<dbReference type="FunFam" id="3.30.70.380:FF:000001">
    <property type="entry name" value="Phenylalanine--tRNA ligase beta subunit"/>
    <property type="match status" value="1"/>
</dbReference>
<feature type="binding site" evidence="15">
    <location>
        <position position="478"/>
    </location>
    <ligand>
        <name>Mg(2+)</name>
        <dbReference type="ChEBI" id="CHEBI:18420"/>
        <note>shared with alpha subunit</note>
    </ligand>
</feature>
<evidence type="ECO:0000256" key="14">
    <source>
        <dbReference type="ARBA" id="ARBA00049255"/>
    </source>
</evidence>
<dbReference type="STRING" id="1562970.ING2E5B_0251"/>
<dbReference type="Pfam" id="PF03147">
    <property type="entry name" value="FDX-ACB"/>
    <property type="match status" value="1"/>
</dbReference>
<evidence type="ECO:0000256" key="16">
    <source>
        <dbReference type="PROSITE-ProRule" id="PRU00209"/>
    </source>
</evidence>
<comment type="subcellular location">
    <subcellularLocation>
        <location evidence="1 15">Cytoplasm</location>
    </subcellularLocation>
</comment>
<gene>
    <name evidence="15 20" type="primary">pheT</name>
    <name evidence="20" type="ORF">ING2E5B_0251</name>
</gene>
<dbReference type="OrthoDB" id="9805455at2"/>
<dbReference type="PROSITE" id="PS50886">
    <property type="entry name" value="TRBD"/>
    <property type="match status" value="1"/>
</dbReference>
<dbReference type="GO" id="GO:0006432">
    <property type="term" value="P:phenylalanyl-tRNA aminoacylation"/>
    <property type="evidence" value="ECO:0007669"/>
    <property type="project" value="UniProtKB-UniRule"/>
</dbReference>